<keyword evidence="10" id="KW-1133">Transmembrane helix</keyword>
<keyword evidence="5 9" id="KW-0158">Chromosome</keyword>
<sequence length="134" mass="14897">MKYLDSLGSASASGFYFVFVLLQYMAQNVLSREGSRACLQFPVERIHRLLRKRNYAERICAGTPVYLATVMDYLAGEVLELAGNAAKDSKKTLTISRHLQLAIRNDEELSKLLSEVTIAQGGVLLNIQTVFLPS</sequence>
<dbReference type="Gene3D" id="1.10.20.10">
    <property type="entry name" value="Histone, subunit A"/>
    <property type="match status" value="1"/>
</dbReference>
<evidence type="ECO:0000259" key="12">
    <source>
        <dbReference type="Pfam" id="PF16211"/>
    </source>
</evidence>
<keyword evidence="10" id="KW-0812">Transmembrane</keyword>
<accession>A0A5N5SMJ6</accession>
<dbReference type="PRINTS" id="PR00620">
    <property type="entry name" value="HISTONEH2A"/>
</dbReference>
<feature type="domain" description="Histone H2A C-terminal" evidence="12">
    <location>
        <begin position="107"/>
        <end position="133"/>
    </location>
</feature>
<evidence type="ECO:0000256" key="8">
    <source>
        <dbReference type="ARBA" id="ARBA00023269"/>
    </source>
</evidence>
<name>A0A5N5SMJ6_9CRUS</name>
<dbReference type="Proteomes" id="UP000326759">
    <property type="component" value="Unassembled WGS sequence"/>
</dbReference>
<dbReference type="GO" id="GO:0030527">
    <property type="term" value="F:structural constituent of chromatin"/>
    <property type="evidence" value="ECO:0007669"/>
    <property type="project" value="InterPro"/>
</dbReference>
<dbReference type="AlphaFoldDB" id="A0A5N5SMJ6"/>
<dbReference type="Pfam" id="PF00125">
    <property type="entry name" value="Histone"/>
    <property type="match status" value="1"/>
</dbReference>
<dbReference type="GO" id="GO:0003677">
    <property type="term" value="F:DNA binding"/>
    <property type="evidence" value="ECO:0007669"/>
    <property type="project" value="UniProtKB-KW"/>
</dbReference>
<evidence type="ECO:0000256" key="10">
    <source>
        <dbReference type="SAM" id="Phobius"/>
    </source>
</evidence>
<dbReference type="InterPro" id="IPR032454">
    <property type="entry name" value="Histone_H2A_C"/>
</dbReference>
<evidence type="ECO:0000256" key="7">
    <source>
        <dbReference type="ARBA" id="ARBA00023242"/>
    </source>
</evidence>
<dbReference type="PANTHER" id="PTHR23430">
    <property type="entry name" value="HISTONE H2A"/>
    <property type="match status" value="1"/>
</dbReference>
<dbReference type="CDD" id="cd00074">
    <property type="entry name" value="HFD_H2A"/>
    <property type="match status" value="1"/>
</dbReference>
<dbReference type="GO" id="GO:0000786">
    <property type="term" value="C:nucleosome"/>
    <property type="evidence" value="ECO:0007669"/>
    <property type="project" value="UniProtKB-KW"/>
</dbReference>
<evidence type="ECO:0000256" key="2">
    <source>
        <dbReference type="ARBA" id="ARBA00004123"/>
    </source>
</evidence>
<evidence type="ECO:0000256" key="5">
    <source>
        <dbReference type="ARBA" id="ARBA00022454"/>
    </source>
</evidence>
<feature type="domain" description="Core Histone H2A/H2B/H3" evidence="11">
    <location>
        <begin position="37"/>
        <end position="104"/>
    </location>
</feature>
<dbReference type="InterPro" id="IPR007125">
    <property type="entry name" value="H2A/H2B/H3"/>
</dbReference>
<evidence type="ECO:0000256" key="6">
    <source>
        <dbReference type="ARBA" id="ARBA00022499"/>
    </source>
</evidence>
<dbReference type="SMART" id="SM00414">
    <property type="entry name" value="H2A"/>
    <property type="match status" value="1"/>
</dbReference>
<dbReference type="InterPro" id="IPR009072">
    <property type="entry name" value="Histone-fold"/>
</dbReference>
<proteinExistence type="inferred from homology"/>
<keyword evidence="8 9" id="KW-0544">Nucleosome core</keyword>
<dbReference type="OrthoDB" id="9799930at2759"/>
<keyword evidence="6" id="KW-1017">Isopeptide bond</keyword>
<comment type="similarity">
    <text evidence="4 9">Belongs to the histone H2A family.</text>
</comment>
<feature type="transmembrane region" description="Helical" evidence="10">
    <location>
        <begin position="6"/>
        <end position="26"/>
    </location>
</feature>
<dbReference type="Pfam" id="PF16211">
    <property type="entry name" value="Histone_H2A_C"/>
    <property type="match status" value="1"/>
</dbReference>
<organism evidence="13 14">
    <name type="scientific">Armadillidium nasatum</name>
    <dbReference type="NCBI Taxonomy" id="96803"/>
    <lineage>
        <taxon>Eukaryota</taxon>
        <taxon>Metazoa</taxon>
        <taxon>Ecdysozoa</taxon>
        <taxon>Arthropoda</taxon>
        <taxon>Crustacea</taxon>
        <taxon>Multicrustacea</taxon>
        <taxon>Malacostraca</taxon>
        <taxon>Eumalacostraca</taxon>
        <taxon>Peracarida</taxon>
        <taxon>Isopoda</taxon>
        <taxon>Oniscidea</taxon>
        <taxon>Crinocheta</taxon>
        <taxon>Armadillidiidae</taxon>
        <taxon>Armadillidium</taxon>
    </lineage>
</organism>
<dbReference type="EMBL" id="SEYY01022946">
    <property type="protein sequence ID" value="KAB7495177.1"/>
    <property type="molecule type" value="Genomic_DNA"/>
</dbReference>
<evidence type="ECO:0000256" key="3">
    <source>
        <dbReference type="ARBA" id="ARBA00004286"/>
    </source>
</evidence>
<evidence type="ECO:0000256" key="9">
    <source>
        <dbReference type="RuleBase" id="RU003767"/>
    </source>
</evidence>
<evidence type="ECO:0000256" key="1">
    <source>
        <dbReference type="ARBA" id="ARBA00002001"/>
    </source>
</evidence>
<dbReference type="FunFam" id="1.10.20.10:FF:000103">
    <property type="entry name" value="Histone H2A type 1"/>
    <property type="match status" value="1"/>
</dbReference>
<keyword evidence="10" id="KW-0472">Membrane</keyword>
<gene>
    <name evidence="13" type="ORF">Anas_03403</name>
</gene>
<comment type="subunit">
    <text evidence="9">The nucleosome is a histone octamer containing two molecules each of H2A, H2B, H3 and H4 assembled in one H3-H4 heterotetramer and two H2A-H2B heterodimers. The octamer wraps approximately 147 bp of DNA.</text>
</comment>
<keyword evidence="14" id="KW-1185">Reference proteome</keyword>
<evidence type="ECO:0000313" key="13">
    <source>
        <dbReference type="EMBL" id="KAB7495177.1"/>
    </source>
</evidence>
<dbReference type="GO" id="GO:0005634">
    <property type="term" value="C:nucleus"/>
    <property type="evidence" value="ECO:0007669"/>
    <property type="project" value="UniProtKB-SubCell"/>
</dbReference>
<evidence type="ECO:0000256" key="4">
    <source>
        <dbReference type="ARBA" id="ARBA00010691"/>
    </source>
</evidence>
<evidence type="ECO:0000259" key="11">
    <source>
        <dbReference type="Pfam" id="PF00125"/>
    </source>
</evidence>
<comment type="subcellular location">
    <subcellularLocation>
        <location evidence="3">Chromosome</location>
    </subcellularLocation>
    <subcellularLocation>
        <location evidence="2 9">Nucleus</location>
    </subcellularLocation>
</comment>
<reference evidence="13 14" key="1">
    <citation type="journal article" date="2019" name="PLoS Biol.">
        <title>Sex chromosomes control vertical transmission of feminizing Wolbachia symbionts in an isopod.</title>
        <authorList>
            <person name="Becking T."/>
            <person name="Chebbi M.A."/>
            <person name="Giraud I."/>
            <person name="Moumen B."/>
            <person name="Laverre T."/>
            <person name="Caubet Y."/>
            <person name="Peccoud J."/>
            <person name="Gilbert C."/>
            <person name="Cordaux R."/>
        </authorList>
    </citation>
    <scope>NUCLEOTIDE SEQUENCE [LARGE SCALE GENOMIC DNA]</scope>
    <source>
        <strain evidence="13">ANa2</strain>
        <tissue evidence="13">Whole body excluding digestive tract and cuticle</tissue>
    </source>
</reference>
<dbReference type="SUPFAM" id="SSF47113">
    <property type="entry name" value="Histone-fold"/>
    <property type="match status" value="1"/>
</dbReference>
<dbReference type="InterPro" id="IPR002119">
    <property type="entry name" value="Histone_H2A"/>
</dbReference>
<evidence type="ECO:0000313" key="14">
    <source>
        <dbReference type="Proteomes" id="UP000326759"/>
    </source>
</evidence>
<keyword evidence="7 9" id="KW-0539">Nucleus</keyword>
<comment type="function">
    <text evidence="1">Core component of nucleosome. Nucleosomes wrap and compact DNA into chromatin, limiting DNA accessibility to the cellular machineries which require DNA as a template. Histones thereby play a central role in transcription regulation, DNA repair, DNA replication and chromosomal stability. DNA accessibility is regulated via a complex set of post-translational modifications of histones, also called histone code, and nucleosome remodeling.</text>
</comment>
<keyword evidence="9" id="KW-0238">DNA-binding</keyword>
<dbReference type="GO" id="GO:0046982">
    <property type="term" value="F:protein heterodimerization activity"/>
    <property type="evidence" value="ECO:0007669"/>
    <property type="project" value="InterPro"/>
</dbReference>
<comment type="caution">
    <text evidence="13">The sequence shown here is derived from an EMBL/GenBank/DDBJ whole genome shotgun (WGS) entry which is preliminary data.</text>
</comment>
<protein>
    <recommendedName>
        <fullName evidence="9">Histone H2A</fullName>
    </recommendedName>
</protein>